<evidence type="ECO:0000259" key="7">
    <source>
        <dbReference type="PROSITE" id="PS50815"/>
    </source>
</evidence>
<feature type="region of interest" description="Disordered" evidence="6">
    <location>
        <begin position="235"/>
        <end position="257"/>
    </location>
</feature>
<gene>
    <name evidence="8" type="ORF">AXG93_2035s1330</name>
</gene>
<keyword evidence="5" id="KW-0469">Meiosis</keyword>
<evidence type="ECO:0000313" key="9">
    <source>
        <dbReference type="Proteomes" id="UP000077202"/>
    </source>
</evidence>
<reference evidence="8" key="1">
    <citation type="submission" date="2016-03" db="EMBL/GenBank/DDBJ databases">
        <title>Mechanisms controlling the formation of the plant cell surface in tip-growing cells are functionally conserved among land plants.</title>
        <authorList>
            <person name="Honkanen S."/>
            <person name="Jones V.A."/>
            <person name="Morieri G."/>
            <person name="Champion C."/>
            <person name="Hetherington A.J."/>
            <person name="Kelly S."/>
            <person name="Saint-Marcoux D."/>
            <person name="Proust H."/>
            <person name="Prescott H."/>
            <person name="Dolan L."/>
        </authorList>
    </citation>
    <scope>NUCLEOTIDE SEQUENCE [LARGE SCALE GENOMIC DNA]</scope>
    <source>
        <tissue evidence="8">Whole gametophyte</tissue>
    </source>
</reference>
<feature type="region of interest" description="Disordered" evidence="6">
    <location>
        <begin position="347"/>
        <end position="381"/>
    </location>
</feature>
<evidence type="ECO:0000256" key="1">
    <source>
        <dbReference type="ARBA" id="ARBA00004123"/>
    </source>
</evidence>
<dbReference type="InterPro" id="IPR036570">
    <property type="entry name" value="HORMA_dom_sf"/>
</dbReference>
<accession>A0A176VPA9</accession>
<feature type="compositionally biased region" description="Basic and acidic residues" evidence="6">
    <location>
        <begin position="557"/>
        <end position="566"/>
    </location>
</feature>
<keyword evidence="9" id="KW-1185">Reference proteome</keyword>
<evidence type="ECO:0000256" key="3">
    <source>
        <dbReference type="ARBA" id="ARBA00022454"/>
    </source>
</evidence>
<dbReference type="EMBL" id="LVLJ01003074">
    <property type="protein sequence ID" value="OAE22749.1"/>
    <property type="molecule type" value="Genomic_DNA"/>
</dbReference>
<dbReference type="GO" id="GO:0005694">
    <property type="term" value="C:chromosome"/>
    <property type="evidence" value="ECO:0007669"/>
    <property type="project" value="UniProtKB-SubCell"/>
</dbReference>
<dbReference type="Gene3D" id="3.30.900.10">
    <property type="entry name" value="HORMA domain"/>
    <property type="match status" value="1"/>
</dbReference>
<sequence>MLAQVVKPRTVINETESMQLTRNLIRIAISEISYIRGLFPEKYFVDRHLPALDMKVKKLMPLDAESRRLIDWMEKGVYDALQNKYLETLFFRLCDGEDGPMIEEYVFSFQYDVCSDRVSMDITRSKGHGRKGNLMNTNSADITPVQMKAAACKMIRTLVQLMRTLNNVPEQRTIVMQLYYNADTTPASYEPPFFRSCTYEDTKLWAKKPLKMKAGSVNSKYCEVSLKVRTVLDPCEDDSEEDDMKSSSTDGIAAPSTLHKSIPENHMICTTSRKPALGSEEIDGLLCGQKTVTSTDGKDMARDSQSEMSLVTDIKEWATIQISNTFDEIDVFAYFPQIPMEQYQSDKNHDDVGLQNTSPPAHGQSQLSSTIHDHDAATDTNDDENETLFEKALKVVLPMKHVTVRQLIDKMENGAGSSVQYKMTSISYRSLYMQQFLRNDSDHKGNKFVNSIVEGVKEVVIAAADDSSEERLNSHELRSKREDSDYVRISKKNSEIRRKGKNDVVKIDSNPCEPALESETTLKSGVRRSLQFADNEDASFDPTENSDVALVSNVDKDKCSDHERPDCPTTAVFADSEFENPETDKNDKEKSRSHHRIRKASKVEEPIHQSLMSSTKRLRSTNS</sequence>
<dbReference type="Proteomes" id="UP000077202">
    <property type="component" value="Unassembled WGS sequence"/>
</dbReference>
<name>A0A176VPA9_MARPO</name>
<feature type="compositionally biased region" description="Polar residues" evidence="6">
    <location>
        <begin position="354"/>
        <end position="370"/>
    </location>
</feature>
<keyword evidence="3" id="KW-0158">Chromosome</keyword>
<evidence type="ECO:0000313" key="8">
    <source>
        <dbReference type="EMBL" id="OAE22749.1"/>
    </source>
</evidence>
<comment type="subcellular location">
    <subcellularLocation>
        <location evidence="2">Chromosome</location>
    </subcellularLocation>
    <subcellularLocation>
        <location evidence="1">Nucleus</location>
    </subcellularLocation>
</comment>
<dbReference type="PROSITE" id="PS50815">
    <property type="entry name" value="HORMA"/>
    <property type="match status" value="1"/>
</dbReference>
<evidence type="ECO:0000256" key="2">
    <source>
        <dbReference type="ARBA" id="ARBA00004286"/>
    </source>
</evidence>
<dbReference type="Pfam" id="PF02301">
    <property type="entry name" value="HORMA"/>
    <property type="match status" value="1"/>
</dbReference>
<dbReference type="SUPFAM" id="SSF56019">
    <property type="entry name" value="The spindle assembly checkpoint protein mad2"/>
    <property type="match status" value="1"/>
</dbReference>
<feature type="domain" description="HORMA" evidence="7">
    <location>
        <begin position="15"/>
        <end position="228"/>
    </location>
</feature>
<evidence type="ECO:0000256" key="5">
    <source>
        <dbReference type="ARBA" id="ARBA00023254"/>
    </source>
</evidence>
<feature type="compositionally biased region" description="Basic residues" evidence="6">
    <location>
        <begin position="591"/>
        <end position="600"/>
    </location>
</feature>
<evidence type="ECO:0000256" key="6">
    <source>
        <dbReference type="SAM" id="MobiDB-lite"/>
    </source>
</evidence>
<proteinExistence type="predicted"/>
<protein>
    <recommendedName>
        <fullName evidence="7">HORMA domain-containing protein</fullName>
    </recommendedName>
</protein>
<comment type="caution">
    <text evidence="8">The sequence shown here is derived from an EMBL/GenBank/DDBJ whole genome shotgun (WGS) entry which is preliminary data.</text>
</comment>
<feature type="region of interest" description="Disordered" evidence="6">
    <location>
        <begin position="557"/>
        <end position="623"/>
    </location>
</feature>
<dbReference type="InterPro" id="IPR051294">
    <property type="entry name" value="HORMA_MeioticProgression"/>
</dbReference>
<organism evidence="8 9">
    <name type="scientific">Marchantia polymorpha subsp. ruderalis</name>
    <dbReference type="NCBI Taxonomy" id="1480154"/>
    <lineage>
        <taxon>Eukaryota</taxon>
        <taxon>Viridiplantae</taxon>
        <taxon>Streptophyta</taxon>
        <taxon>Embryophyta</taxon>
        <taxon>Marchantiophyta</taxon>
        <taxon>Marchantiopsida</taxon>
        <taxon>Marchantiidae</taxon>
        <taxon>Marchantiales</taxon>
        <taxon>Marchantiaceae</taxon>
        <taxon>Marchantia</taxon>
    </lineage>
</organism>
<dbReference type="InterPro" id="IPR003511">
    <property type="entry name" value="HORMA_dom"/>
</dbReference>
<evidence type="ECO:0000256" key="4">
    <source>
        <dbReference type="ARBA" id="ARBA00023242"/>
    </source>
</evidence>
<dbReference type="GO" id="GO:0051321">
    <property type="term" value="P:meiotic cell cycle"/>
    <property type="evidence" value="ECO:0007669"/>
    <property type="project" value="UniProtKB-KW"/>
</dbReference>
<dbReference type="AlphaFoldDB" id="A0A176VPA9"/>
<dbReference type="PANTHER" id="PTHR48225:SF7">
    <property type="entry name" value="MEIOSIS-SPECIFIC PROTEIN HOP1"/>
    <property type="match status" value="1"/>
</dbReference>
<dbReference type="GO" id="GO:0005634">
    <property type="term" value="C:nucleus"/>
    <property type="evidence" value="ECO:0007669"/>
    <property type="project" value="UniProtKB-SubCell"/>
</dbReference>
<dbReference type="PANTHER" id="PTHR48225">
    <property type="entry name" value="HORMA DOMAIN-CONTAINING PROTEIN 1"/>
    <property type="match status" value="1"/>
</dbReference>
<keyword evidence="4" id="KW-0539">Nucleus</keyword>